<dbReference type="RefSeq" id="WP_069694700.1">
    <property type="nucleotide sequence ID" value="NZ_CP043010.1"/>
</dbReference>
<sequence>MTAEGYFVLNPNLPGQQGFAELLDAVYVIRQQPLYSNVEHSAPVCVEDGTDRVCVATHWYDNAILTEFSDHVAEHVRLLHPASQLGPIWNH</sequence>
<keyword evidence="2" id="KW-1185">Reference proteome</keyword>
<organism evidence="1 2">
    <name type="scientific">Paenarthrobacter ureafaciens</name>
    <dbReference type="NCBI Taxonomy" id="37931"/>
    <lineage>
        <taxon>Bacteria</taxon>
        <taxon>Bacillati</taxon>
        <taxon>Actinomycetota</taxon>
        <taxon>Actinomycetes</taxon>
        <taxon>Micrococcales</taxon>
        <taxon>Micrococcaceae</taxon>
        <taxon>Paenarthrobacter</taxon>
    </lineage>
</organism>
<name>A0AAX3EK87_PAEUR</name>
<evidence type="ECO:0000313" key="1">
    <source>
        <dbReference type="EMBL" id="UYV98404.1"/>
    </source>
</evidence>
<gene>
    <name evidence="1" type="ORF">NL394_04020</name>
</gene>
<proteinExistence type="predicted"/>
<reference evidence="1" key="1">
    <citation type="submission" date="2022-07" db="EMBL/GenBank/DDBJ databases">
        <authorList>
            <person name="Wu T."/>
        </authorList>
    </citation>
    <scope>NUCLEOTIDE SEQUENCE</scope>
    <source>
        <strain evidence="1">SD-1</strain>
    </source>
</reference>
<accession>A0AAX3EK87</accession>
<dbReference type="EMBL" id="CP101185">
    <property type="protein sequence ID" value="UYV98404.1"/>
    <property type="molecule type" value="Genomic_DNA"/>
</dbReference>
<dbReference type="Proteomes" id="UP001163293">
    <property type="component" value="Chromosome"/>
</dbReference>
<protein>
    <submittedName>
        <fullName evidence="1">Uncharacterized protein</fullName>
    </submittedName>
</protein>
<dbReference type="AlphaFoldDB" id="A0AAX3EK87"/>
<evidence type="ECO:0000313" key="2">
    <source>
        <dbReference type="Proteomes" id="UP001163293"/>
    </source>
</evidence>